<reference evidence="1" key="1">
    <citation type="submission" date="2021-01" db="EMBL/GenBank/DDBJ databases">
        <authorList>
            <person name="Corre E."/>
            <person name="Pelletier E."/>
            <person name="Niang G."/>
            <person name="Scheremetjew M."/>
            <person name="Finn R."/>
            <person name="Kale V."/>
            <person name="Holt S."/>
            <person name="Cochrane G."/>
            <person name="Meng A."/>
            <person name="Brown T."/>
            <person name="Cohen L."/>
        </authorList>
    </citation>
    <scope>NUCLEOTIDE SEQUENCE</scope>
    <source>
        <strain evidence="1">CCMP 769</strain>
    </source>
</reference>
<dbReference type="InterPro" id="IPR036412">
    <property type="entry name" value="HAD-like_sf"/>
</dbReference>
<evidence type="ECO:0000313" key="1">
    <source>
        <dbReference type="EMBL" id="CAE0053379.1"/>
    </source>
</evidence>
<dbReference type="InterPro" id="IPR000150">
    <property type="entry name" value="Cof"/>
</dbReference>
<dbReference type="Gene3D" id="3.40.50.1000">
    <property type="entry name" value="HAD superfamily/HAD-like"/>
    <property type="match status" value="1"/>
</dbReference>
<protein>
    <submittedName>
        <fullName evidence="1">Uncharacterized protein</fullName>
    </submittedName>
</protein>
<dbReference type="GO" id="GO:0000287">
    <property type="term" value="F:magnesium ion binding"/>
    <property type="evidence" value="ECO:0007669"/>
    <property type="project" value="TreeGrafter"/>
</dbReference>
<dbReference type="SFLD" id="SFLDG01140">
    <property type="entry name" value="C2.B:_Phosphomannomutase_and_P"/>
    <property type="match status" value="1"/>
</dbReference>
<dbReference type="GO" id="GO:0005829">
    <property type="term" value="C:cytosol"/>
    <property type="evidence" value="ECO:0007669"/>
    <property type="project" value="TreeGrafter"/>
</dbReference>
<dbReference type="EMBL" id="HBHW01027645">
    <property type="protein sequence ID" value="CAE0053379.1"/>
    <property type="molecule type" value="Transcribed_RNA"/>
</dbReference>
<name>A0A7S2ZW04_9RHOD</name>
<dbReference type="GO" id="GO:0016791">
    <property type="term" value="F:phosphatase activity"/>
    <property type="evidence" value="ECO:0007669"/>
    <property type="project" value="UniProtKB-ARBA"/>
</dbReference>
<dbReference type="SUPFAM" id="SSF56784">
    <property type="entry name" value="HAD-like"/>
    <property type="match status" value="1"/>
</dbReference>
<dbReference type="PROSITE" id="PS01228">
    <property type="entry name" value="COF_1"/>
    <property type="match status" value="1"/>
</dbReference>
<accession>A0A7S2ZW04</accession>
<organism evidence="1">
    <name type="scientific">Rhodosorus marinus</name>
    <dbReference type="NCBI Taxonomy" id="101924"/>
    <lineage>
        <taxon>Eukaryota</taxon>
        <taxon>Rhodophyta</taxon>
        <taxon>Stylonematophyceae</taxon>
        <taxon>Stylonematales</taxon>
        <taxon>Stylonemataceae</taxon>
        <taxon>Rhodosorus</taxon>
    </lineage>
</organism>
<dbReference type="Gene3D" id="3.30.1240.10">
    <property type="match status" value="1"/>
</dbReference>
<dbReference type="SFLD" id="SFLDS00003">
    <property type="entry name" value="Haloacid_Dehalogenase"/>
    <property type="match status" value="1"/>
</dbReference>
<dbReference type="PANTHER" id="PTHR10000:SF8">
    <property type="entry name" value="HAD SUPERFAMILY HYDROLASE-LIKE, TYPE 3"/>
    <property type="match status" value="1"/>
</dbReference>
<sequence>MAFYVKRSTTIESIAVQSKKVRSIPSHRPHVKYVTCDVDGTLLNSKHNVDPRVEAAIIDTLACGVKFVCASGKSRQGVLNSVGPTIEEHLRKAYGGQVPGVFLNGLIVYGLKGEIVYEKTVPESTSWKIVNKARELGMTLVAYNEDRILCEKFDSETEKLRPYKEPHPEPIGKWENVIGKVPLHKFMFLAPVEECKKYRGEIDILMEGEAKVTQAIPDMIEILPGQGSKGAGVEMFLDSFGGKFDHLLALGDAENDLEMMSMAKYGVAMGNAMTCLKKVAKDITKTNDEAGVAHALNRYVLRNNSLNGLSSSLYNRVEPAQIVPSQKNEAIQLKIM</sequence>
<gene>
    <name evidence="1" type="ORF">RMAR00112_LOCUS21407</name>
</gene>
<dbReference type="Pfam" id="PF08282">
    <property type="entry name" value="Hydrolase_3"/>
    <property type="match status" value="1"/>
</dbReference>
<dbReference type="NCBIfam" id="TIGR00099">
    <property type="entry name" value="Cof-subfamily"/>
    <property type="match status" value="1"/>
</dbReference>
<dbReference type="AlphaFoldDB" id="A0A7S2ZW04"/>
<proteinExistence type="predicted"/>
<dbReference type="PANTHER" id="PTHR10000">
    <property type="entry name" value="PHOSPHOSERINE PHOSPHATASE"/>
    <property type="match status" value="1"/>
</dbReference>
<dbReference type="InterPro" id="IPR023214">
    <property type="entry name" value="HAD_sf"/>
</dbReference>
<dbReference type="PROSITE" id="PS01229">
    <property type="entry name" value="COF_2"/>
    <property type="match status" value="1"/>
</dbReference>